<dbReference type="Gene3D" id="3.20.20.150">
    <property type="entry name" value="Divalent-metal-dependent TIM barrel enzymes"/>
    <property type="match status" value="1"/>
</dbReference>
<dbReference type="eggNOG" id="arCOG01894">
    <property type="taxonomic scope" value="Archaea"/>
</dbReference>
<proteinExistence type="predicted"/>
<protein>
    <submittedName>
        <fullName evidence="2">Xylose isomerase domain protein TIM barrel</fullName>
    </submittedName>
</protein>
<dbReference type="GeneID" id="8513716"/>
<organism evidence="2 3">
    <name type="scientific">Methanocaldococcus vulcanius (strain ATCC 700851 / DSM 12094 / M7)</name>
    <name type="common">Methanococcus vulcanius</name>
    <dbReference type="NCBI Taxonomy" id="579137"/>
    <lineage>
        <taxon>Archaea</taxon>
        <taxon>Methanobacteriati</taxon>
        <taxon>Methanobacteriota</taxon>
        <taxon>Methanomada group</taxon>
        <taxon>Methanococci</taxon>
        <taxon>Methanococcales</taxon>
        <taxon>Methanocaldococcaceae</taxon>
        <taxon>Methanocaldococcus</taxon>
    </lineage>
</organism>
<dbReference type="GO" id="GO:0003906">
    <property type="term" value="F:DNA-(apurinic or apyrimidinic site) endonuclease activity"/>
    <property type="evidence" value="ECO:0007669"/>
    <property type="project" value="TreeGrafter"/>
</dbReference>
<dbReference type="PANTHER" id="PTHR21445">
    <property type="entry name" value="ENDONUCLEASE IV ENDODEOXYRIBONUCLEASE IV"/>
    <property type="match status" value="1"/>
</dbReference>
<dbReference type="PANTHER" id="PTHR21445:SF0">
    <property type="entry name" value="APURINIC-APYRIMIDINIC ENDONUCLEASE"/>
    <property type="match status" value="1"/>
</dbReference>
<dbReference type="Proteomes" id="UP000002063">
    <property type="component" value="Chromosome"/>
</dbReference>
<dbReference type="STRING" id="579137.Metvu_1373"/>
<sequence>MLIFGTAGVPLTAKDEFKAIDVLKSLNLGAMELEFVKGVYMKEDYARKLKEYGNGIVFSAHAPHYINLNANEEEKVENSIKRIIKTAKVLHNCGRNLVFHPGYYLKNNKEDTFNKIKSNTQRILEKINNLKLNVLLRPETTGRTSQFGDIDETIALCSELEILPCIDFSHIYARSKGKINDYNSFCKILQKLEDNLGKEAIKDMHIHLSGIEYGKGGERRHLPLDESNFNYRDVLKALKDFDASGTVICESPLLEYDAVKLLKTYLEL</sequence>
<dbReference type="GO" id="GO:0003677">
    <property type="term" value="F:DNA binding"/>
    <property type="evidence" value="ECO:0007669"/>
    <property type="project" value="InterPro"/>
</dbReference>
<dbReference type="GO" id="GO:0006284">
    <property type="term" value="P:base-excision repair"/>
    <property type="evidence" value="ECO:0007669"/>
    <property type="project" value="TreeGrafter"/>
</dbReference>
<dbReference type="EMBL" id="CP001787">
    <property type="protein sequence ID" value="ACX73226.1"/>
    <property type="molecule type" value="Genomic_DNA"/>
</dbReference>
<feature type="domain" description="Xylose isomerase-like TIM barrel" evidence="1">
    <location>
        <begin position="21"/>
        <end position="252"/>
    </location>
</feature>
<dbReference type="OrthoDB" id="33250at2157"/>
<dbReference type="FunFam" id="3.20.20.150:FF:000017">
    <property type="entry name" value="Endonuclease IV related protein"/>
    <property type="match status" value="1"/>
</dbReference>
<dbReference type="GO" id="GO:0008081">
    <property type="term" value="F:phosphoric diester hydrolase activity"/>
    <property type="evidence" value="ECO:0007669"/>
    <property type="project" value="TreeGrafter"/>
</dbReference>
<dbReference type="InterPro" id="IPR036237">
    <property type="entry name" value="Xyl_isomerase-like_sf"/>
</dbReference>
<dbReference type="Pfam" id="PF01261">
    <property type="entry name" value="AP_endonuc_2"/>
    <property type="match status" value="1"/>
</dbReference>
<accession>C9RI24</accession>
<reference evidence="2" key="1">
    <citation type="submission" date="2009-10" db="EMBL/GenBank/DDBJ databases">
        <title>Complete sequence of chromosome of Methanocaldococcus vulcanius M7.</title>
        <authorList>
            <consortium name="US DOE Joint Genome Institute"/>
            <person name="Lucas S."/>
            <person name="Copeland A."/>
            <person name="Lapidus A."/>
            <person name="Glavina del Rio T."/>
            <person name="Dalin E."/>
            <person name="Tice H."/>
            <person name="Bruce D."/>
            <person name="Goodwin L."/>
            <person name="Pitluck S."/>
            <person name="Lcollab F.I."/>
            <person name="Brettin T."/>
            <person name="Detter J.C."/>
            <person name="Han C."/>
            <person name="Tapia R."/>
            <person name="Kuske C.R."/>
            <person name="Schmutz J."/>
            <person name="Larimer F."/>
            <person name="Land M."/>
            <person name="Hauser L."/>
            <person name="Kyrpides N."/>
            <person name="Ovchinikova G."/>
            <person name="Sieprawska-Lupa M."/>
            <person name="Whitman W.B."/>
            <person name="Woyke T."/>
        </authorList>
    </citation>
    <scope>NUCLEOTIDE SEQUENCE [LARGE SCALE GENOMIC DNA]</scope>
    <source>
        <strain evidence="2">M7</strain>
    </source>
</reference>
<keyword evidence="2" id="KW-0413">Isomerase</keyword>
<dbReference type="SMR" id="C9RI24"/>
<dbReference type="RefSeq" id="WP_015733445.1">
    <property type="nucleotide sequence ID" value="NC_013407.1"/>
</dbReference>
<dbReference type="SUPFAM" id="SSF51658">
    <property type="entry name" value="Xylose isomerase-like"/>
    <property type="match status" value="1"/>
</dbReference>
<dbReference type="InterPro" id="IPR001719">
    <property type="entry name" value="AP_endonuc_2"/>
</dbReference>
<evidence type="ECO:0000259" key="1">
    <source>
        <dbReference type="Pfam" id="PF01261"/>
    </source>
</evidence>
<dbReference type="SMART" id="SM00518">
    <property type="entry name" value="AP2Ec"/>
    <property type="match status" value="1"/>
</dbReference>
<name>C9RI24_METVM</name>
<dbReference type="KEGG" id="mvu:Metvu_1373"/>
<keyword evidence="3" id="KW-1185">Reference proteome</keyword>
<evidence type="ECO:0000313" key="3">
    <source>
        <dbReference type="Proteomes" id="UP000002063"/>
    </source>
</evidence>
<evidence type="ECO:0000313" key="2">
    <source>
        <dbReference type="EMBL" id="ACX73226.1"/>
    </source>
</evidence>
<dbReference type="HOGENOM" id="CLU_068832_0_0_2"/>
<dbReference type="AlphaFoldDB" id="C9RI24"/>
<dbReference type="InterPro" id="IPR013022">
    <property type="entry name" value="Xyl_isomerase-like_TIM-brl"/>
</dbReference>
<dbReference type="CDD" id="cd00019">
    <property type="entry name" value="AP2Ec"/>
    <property type="match status" value="1"/>
</dbReference>
<gene>
    <name evidence="2" type="ordered locus">Metvu_1373</name>
</gene>
<dbReference type="GO" id="GO:0016853">
    <property type="term" value="F:isomerase activity"/>
    <property type="evidence" value="ECO:0007669"/>
    <property type="project" value="UniProtKB-KW"/>
</dbReference>
<dbReference type="GO" id="GO:0008270">
    <property type="term" value="F:zinc ion binding"/>
    <property type="evidence" value="ECO:0007669"/>
    <property type="project" value="InterPro"/>
</dbReference>